<dbReference type="EMBL" id="JADKGY010000001">
    <property type="protein sequence ID" value="MBK9981536.1"/>
    <property type="molecule type" value="Genomic_DNA"/>
</dbReference>
<keyword evidence="2" id="KW-0732">Signal</keyword>
<sequence>MNLFKNLFVALIAVVSLTMVACQGGANDAKDKARESLATTPAEGQPAAAGQPGANPEEAVPSGPTTSMAFEETDFDFGTVNEGEHVKHTYKFKNTGNEPLIIASAKGSCGCTVPKWPSDPIAPGQTGVIDVEFDSKGKPGKQTKRVTVTANTVPAQSFLNITGNVNKDPNAPASPTPVPPSK</sequence>
<feature type="signal peptide" evidence="2">
    <location>
        <begin position="1"/>
        <end position="21"/>
    </location>
</feature>
<dbReference type="Pfam" id="PF07610">
    <property type="entry name" value="DUF1573"/>
    <property type="match status" value="1"/>
</dbReference>
<feature type="region of interest" description="Disordered" evidence="1">
    <location>
        <begin position="32"/>
        <end position="64"/>
    </location>
</feature>
<dbReference type="PANTHER" id="PTHR37833">
    <property type="entry name" value="LIPOPROTEIN-RELATED"/>
    <property type="match status" value="1"/>
</dbReference>
<feature type="compositionally biased region" description="Low complexity" evidence="1">
    <location>
        <begin position="38"/>
        <end position="59"/>
    </location>
</feature>
<evidence type="ECO:0000313" key="3">
    <source>
        <dbReference type="EMBL" id="MBK9981536.1"/>
    </source>
</evidence>
<dbReference type="InterPro" id="IPR013783">
    <property type="entry name" value="Ig-like_fold"/>
</dbReference>
<organism evidence="3 4">
    <name type="scientific">Candidatus Opimibacter skivensis</name>
    <dbReference type="NCBI Taxonomy" id="2982028"/>
    <lineage>
        <taxon>Bacteria</taxon>
        <taxon>Pseudomonadati</taxon>
        <taxon>Bacteroidota</taxon>
        <taxon>Saprospiria</taxon>
        <taxon>Saprospirales</taxon>
        <taxon>Saprospiraceae</taxon>
        <taxon>Candidatus Opimibacter</taxon>
    </lineage>
</organism>
<dbReference type="InterPro" id="IPR011467">
    <property type="entry name" value="DUF1573"/>
</dbReference>
<accession>A0A9D7XP15</accession>
<proteinExistence type="predicted"/>
<evidence type="ECO:0000256" key="2">
    <source>
        <dbReference type="SAM" id="SignalP"/>
    </source>
</evidence>
<name>A0A9D7XP15_9BACT</name>
<evidence type="ECO:0000256" key="1">
    <source>
        <dbReference type="SAM" id="MobiDB-lite"/>
    </source>
</evidence>
<reference evidence="3 4" key="1">
    <citation type="submission" date="2020-10" db="EMBL/GenBank/DDBJ databases">
        <title>Connecting structure to function with the recovery of over 1000 high-quality activated sludge metagenome-assembled genomes encoding full-length rRNA genes using long-read sequencing.</title>
        <authorList>
            <person name="Singleton C.M."/>
            <person name="Petriglieri F."/>
            <person name="Kristensen J.M."/>
            <person name="Kirkegaard R.H."/>
            <person name="Michaelsen T.Y."/>
            <person name="Andersen M.H."/>
            <person name="Karst S.M."/>
            <person name="Dueholm M.S."/>
            <person name="Nielsen P.H."/>
            <person name="Albertsen M."/>
        </authorList>
    </citation>
    <scope>NUCLEOTIDE SEQUENCE [LARGE SCALE GENOMIC DNA]</scope>
    <source>
        <strain evidence="3">Ribe_18-Q3-R11-54_MAXAC.273</strain>
    </source>
</reference>
<dbReference type="Proteomes" id="UP000808337">
    <property type="component" value="Unassembled WGS sequence"/>
</dbReference>
<dbReference type="Gene3D" id="2.60.40.10">
    <property type="entry name" value="Immunoglobulins"/>
    <property type="match status" value="1"/>
</dbReference>
<feature type="compositionally biased region" description="Pro residues" evidence="1">
    <location>
        <begin position="172"/>
        <end position="182"/>
    </location>
</feature>
<dbReference type="PROSITE" id="PS51257">
    <property type="entry name" value="PROKAR_LIPOPROTEIN"/>
    <property type="match status" value="1"/>
</dbReference>
<dbReference type="PANTHER" id="PTHR37833:SF1">
    <property type="entry name" value="SIGNAL PEPTIDE PROTEIN"/>
    <property type="match status" value="1"/>
</dbReference>
<feature type="chain" id="PRO_5039303173" evidence="2">
    <location>
        <begin position="22"/>
        <end position="182"/>
    </location>
</feature>
<dbReference type="AlphaFoldDB" id="A0A9D7XP15"/>
<protein>
    <submittedName>
        <fullName evidence="3">DUF1573 domain-containing protein</fullName>
    </submittedName>
</protein>
<feature type="region of interest" description="Disordered" evidence="1">
    <location>
        <begin position="159"/>
        <end position="182"/>
    </location>
</feature>
<gene>
    <name evidence="3" type="ORF">IPP15_03770</name>
</gene>
<evidence type="ECO:0000313" key="4">
    <source>
        <dbReference type="Proteomes" id="UP000808337"/>
    </source>
</evidence>
<comment type="caution">
    <text evidence="3">The sequence shown here is derived from an EMBL/GenBank/DDBJ whole genome shotgun (WGS) entry which is preliminary data.</text>
</comment>